<dbReference type="KEGG" id="vg:77934791"/>
<proteinExistence type="predicted"/>
<keyword evidence="1" id="KW-0808">Transferase</keyword>
<dbReference type="InterPro" id="IPR023214">
    <property type="entry name" value="HAD_sf"/>
</dbReference>
<dbReference type="SUPFAM" id="SSF56784">
    <property type="entry name" value="HAD-like"/>
    <property type="match status" value="1"/>
</dbReference>
<accession>A0AAE7WFH4</accession>
<dbReference type="GeneID" id="77934791"/>
<sequence length="155" mass="17767">MKKLALFDLDGTINTSSARSALIPENRTNNAAWLGWHKAFRMERLNLSLIRTASCMAGAGYDIGVVSNRDESVMADTHIYLKNAGFPDARYHLRNADDNRKTKDWKFSTVYNLLVYSGPVEVHMFDDDLPTLKQLCERFQFNPTVQFIPHHITFK</sequence>
<dbReference type="RefSeq" id="YP_010658829.1">
    <property type="nucleotide sequence ID" value="NC_070861.1"/>
</dbReference>
<name>A0AAE7WFH4_9CAUD</name>
<dbReference type="Gene3D" id="3.40.50.1000">
    <property type="entry name" value="HAD superfamily/HAD-like"/>
    <property type="match status" value="1"/>
</dbReference>
<reference evidence="1" key="1">
    <citation type="journal article" date="2021" name="Viruses">
        <title>Novel Viruses That Lyse Plant and Human Strains of Kosakonia cowanii.</title>
        <authorList>
            <person name="Petrzik K."/>
            <person name="Brazdova S."/>
            <person name="Krawczyk K."/>
        </authorList>
    </citation>
    <scope>NUCLEOTIDE SEQUENCE</scope>
</reference>
<keyword evidence="1" id="KW-0418">Kinase</keyword>
<organism evidence="1 2">
    <name type="scientific">Kosakonia phage Kc283</name>
    <dbReference type="NCBI Taxonomy" id="2863195"/>
    <lineage>
        <taxon>Viruses</taxon>
        <taxon>Duplodnaviria</taxon>
        <taxon>Heunggongvirae</taxon>
        <taxon>Uroviricota</taxon>
        <taxon>Caudoviricetes</taxon>
        <taxon>Schitoviridae</taxon>
        <taxon>Cbunavirus</taxon>
        <taxon>Cbunavirus Kc283</taxon>
    </lineage>
</organism>
<evidence type="ECO:0000313" key="2">
    <source>
        <dbReference type="Proteomes" id="UP000828444"/>
    </source>
</evidence>
<dbReference type="EMBL" id="MZ348421">
    <property type="protein sequence ID" value="QYN79842.1"/>
    <property type="molecule type" value="Genomic_DNA"/>
</dbReference>
<dbReference type="InterPro" id="IPR036412">
    <property type="entry name" value="HAD-like_sf"/>
</dbReference>
<dbReference type="Proteomes" id="UP000828444">
    <property type="component" value="Segment"/>
</dbReference>
<dbReference type="GO" id="GO:0016301">
    <property type="term" value="F:kinase activity"/>
    <property type="evidence" value="ECO:0007669"/>
    <property type="project" value="UniProtKB-KW"/>
</dbReference>
<protein>
    <submittedName>
        <fullName evidence="1">Polynucleotide kinase</fullName>
    </submittedName>
</protein>
<keyword evidence="2" id="KW-1185">Reference proteome</keyword>
<evidence type="ECO:0000313" key="1">
    <source>
        <dbReference type="EMBL" id="QYN79842.1"/>
    </source>
</evidence>